<evidence type="ECO:0000313" key="1">
    <source>
        <dbReference type="EMBL" id="KKR42817.1"/>
    </source>
</evidence>
<evidence type="ECO:0000313" key="2">
    <source>
        <dbReference type="Proteomes" id="UP000034881"/>
    </source>
</evidence>
<organism evidence="1 2">
    <name type="scientific">Candidatus Daviesbacteria bacterium GW2011_GWC2_40_12</name>
    <dbReference type="NCBI Taxonomy" id="1618431"/>
    <lineage>
        <taxon>Bacteria</taxon>
        <taxon>Candidatus Daviesiibacteriota</taxon>
    </lineage>
</organism>
<proteinExistence type="predicted"/>
<dbReference type="AlphaFoldDB" id="A0A0G0TXT9"/>
<accession>A0A0G0TXT9</accession>
<protein>
    <submittedName>
        <fullName evidence="1">Uncharacterized protein</fullName>
    </submittedName>
</protein>
<dbReference type="EMBL" id="LBYB01000001">
    <property type="protein sequence ID" value="KKR42817.1"/>
    <property type="molecule type" value="Genomic_DNA"/>
</dbReference>
<reference evidence="1 2" key="1">
    <citation type="journal article" date="2015" name="Nature">
        <title>rRNA introns, odd ribosomes, and small enigmatic genomes across a large radiation of phyla.</title>
        <authorList>
            <person name="Brown C.T."/>
            <person name="Hug L.A."/>
            <person name="Thomas B.C."/>
            <person name="Sharon I."/>
            <person name="Castelle C.J."/>
            <person name="Singh A."/>
            <person name="Wilkins M.J."/>
            <person name="Williams K.H."/>
            <person name="Banfield J.F."/>
        </authorList>
    </citation>
    <scope>NUCLEOTIDE SEQUENCE [LARGE SCALE GENOMIC DNA]</scope>
</reference>
<gene>
    <name evidence="1" type="ORF">UT77_C0001G0268</name>
</gene>
<name>A0A0G0TXT9_9BACT</name>
<dbReference type="Proteomes" id="UP000034881">
    <property type="component" value="Unassembled WGS sequence"/>
</dbReference>
<sequence length="84" mass="10004">MMDTVDEKLERSRAVWEMTQTEGWQIIKGLIDREIEIETNDLLECPVAEDLEHKQMIKAYKRILNTVESLLKEREEISKDLQKE</sequence>
<comment type="caution">
    <text evidence="1">The sequence shown here is derived from an EMBL/GenBank/DDBJ whole genome shotgun (WGS) entry which is preliminary data.</text>
</comment>